<evidence type="ECO:0000256" key="7">
    <source>
        <dbReference type="SAM" id="MobiDB-lite"/>
    </source>
</evidence>
<gene>
    <name evidence="5 8" type="primary">rps9</name>
</gene>
<accession>A0A097KLB7</accession>
<feature type="compositionally biased region" description="Basic residues" evidence="7">
    <location>
        <begin position="112"/>
        <end position="126"/>
    </location>
</feature>
<dbReference type="HAMAP" id="MF_00532_B">
    <property type="entry name" value="Ribosomal_uS9_B"/>
    <property type="match status" value="1"/>
</dbReference>
<dbReference type="SUPFAM" id="SSF54211">
    <property type="entry name" value="Ribosomal protein S5 domain 2-like"/>
    <property type="match status" value="1"/>
</dbReference>
<dbReference type="FunFam" id="3.30.230.10:FF:000001">
    <property type="entry name" value="30S ribosomal protein S9"/>
    <property type="match status" value="1"/>
</dbReference>
<comment type="subcellular location">
    <subcellularLocation>
        <location evidence="5">Plastid</location>
        <location evidence="5">Chloroplast</location>
    </subcellularLocation>
</comment>
<evidence type="ECO:0000256" key="3">
    <source>
        <dbReference type="ARBA" id="ARBA00023274"/>
    </source>
</evidence>
<evidence type="ECO:0000256" key="2">
    <source>
        <dbReference type="ARBA" id="ARBA00022980"/>
    </source>
</evidence>
<keyword evidence="8" id="KW-0150">Chloroplast</keyword>
<dbReference type="GeneID" id="22159081"/>
<dbReference type="Gene3D" id="3.30.230.10">
    <property type="match status" value="1"/>
</dbReference>
<comment type="similarity">
    <text evidence="1 5 6">Belongs to the universal ribosomal protein uS9 family.</text>
</comment>
<dbReference type="EMBL" id="KM462867">
    <property type="protein sequence ID" value="AIT93958.1"/>
    <property type="molecule type" value="Genomic_DNA"/>
</dbReference>
<geneLocation type="chloroplast" evidence="8"/>
<name>A0A097KLB7_9CHLO</name>
<dbReference type="GO" id="GO:0003735">
    <property type="term" value="F:structural constituent of ribosome"/>
    <property type="evidence" value="ECO:0007669"/>
    <property type="project" value="InterPro"/>
</dbReference>
<protein>
    <recommendedName>
        <fullName evidence="4 5">Small ribosomal subunit protein uS9c</fullName>
    </recommendedName>
</protein>
<evidence type="ECO:0000256" key="4">
    <source>
        <dbReference type="ARBA" id="ARBA00035152"/>
    </source>
</evidence>
<dbReference type="PANTHER" id="PTHR21569:SF1">
    <property type="entry name" value="SMALL RIBOSOMAL SUBUNIT PROTEIN US9M"/>
    <property type="match status" value="1"/>
</dbReference>
<sequence length="126" mass="13913">MKTTGRRKTAIAQATFQAGSGNFTINGKTLQDYLGGRSDLLLIVQSPLKVLELQTNYDTVISVEGGGLTGQAEAIRLALARGLCNLDATYRPLLKLQGFLTRDAREKERRKYGLKKARKAPQFSKR</sequence>
<evidence type="ECO:0000256" key="5">
    <source>
        <dbReference type="HAMAP-Rule" id="MF_00532"/>
    </source>
</evidence>
<evidence type="ECO:0000256" key="1">
    <source>
        <dbReference type="ARBA" id="ARBA00005251"/>
    </source>
</evidence>
<dbReference type="InterPro" id="IPR023035">
    <property type="entry name" value="Ribosomal_uS9_bac/plastid"/>
</dbReference>
<dbReference type="PANTHER" id="PTHR21569">
    <property type="entry name" value="RIBOSOMAL PROTEIN S9"/>
    <property type="match status" value="1"/>
</dbReference>
<evidence type="ECO:0000313" key="8">
    <source>
        <dbReference type="EMBL" id="AIT93958.1"/>
    </source>
</evidence>
<dbReference type="GO" id="GO:0015935">
    <property type="term" value="C:small ribosomal subunit"/>
    <property type="evidence" value="ECO:0007669"/>
    <property type="project" value="UniProtKB-ARBA"/>
</dbReference>
<dbReference type="InterPro" id="IPR020568">
    <property type="entry name" value="Ribosomal_Su5_D2-typ_SF"/>
</dbReference>
<organism evidence="8">
    <name type="scientific">Pedinomonas tuberculata</name>
    <dbReference type="NCBI Taxonomy" id="160064"/>
    <lineage>
        <taxon>Eukaryota</taxon>
        <taxon>Viridiplantae</taxon>
        <taxon>Chlorophyta</taxon>
        <taxon>core chlorophytes</taxon>
        <taxon>Pedinophyceae</taxon>
        <taxon>Pedinomonadales</taxon>
        <taxon>Pedinomonadaceae</taxon>
        <taxon>Pedinomonas</taxon>
    </lineage>
</organism>
<dbReference type="InterPro" id="IPR000754">
    <property type="entry name" value="Ribosomal_uS9"/>
</dbReference>
<evidence type="ECO:0000256" key="6">
    <source>
        <dbReference type="RuleBase" id="RU003815"/>
    </source>
</evidence>
<dbReference type="InterPro" id="IPR014721">
    <property type="entry name" value="Ribsml_uS5_D2-typ_fold_subgr"/>
</dbReference>
<reference evidence="8" key="1">
    <citation type="journal article" date="2014" name="BMC Evol. Biol.">
        <title>Chloroplast phylogenomic analysis resolves deep-level relationships within the green algal class Trebouxiophyceae.</title>
        <authorList>
            <person name="Lemieux C."/>
            <person name="Otis C."/>
            <person name="Turmel M."/>
        </authorList>
    </citation>
    <scope>NUCLEOTIDE SEQUENCE</scope>
</reference>
<dbReference type="Pfam" id="PF00380">
    <property type="entry name" value="Ribosomal_S9"/>
    <property type="match status" value="1"/>
</dbReference>
<keyword evidence="8" id="KW-0934">Plastid</keyword>
<keyword evidence="2 5" id="KW-0689">Ribosomal protein</keyword>
<keyword evidence="3 5" id="KW-0687">Ribonucleoprotein</keyword>
<dbReference type="GO" id="GO:0006412">
    <property type="term" value="P:translation"/>
    <property type="evidence" value="ECO:0007669"/>
    <property type="project" value="UniProtKB-UniRule"/>
</dbReference>
<dbReference type="GO" id="GO:0003723">
    <property type="term" value="F:RNA binding"/>
    <property type="evidence" value="ECO:0007669"/>
    <property type="project" value="TreeGrafter"/>
</dbReference>
<dbReference type="RefSeq" id="YP_009105266.1">
    <property type="nucleotide sequence ID" value="NC_025530.1"/>
</dbReference>
<dbReference type="InterPro" id="IPR020574">
    <property type="entry name" value="Ribosomal_uS9_CS"/>
</dbReference>
<dbReference type="AlphaFoldDB" id="A0A097KLB7"/>
<proteinExistence type="inferred from homology"/>
<feature type="region of interest" description="Disordered" evidence="7">
    <location>
        <begin position="104"/>
        <end position="126"/>
    </location>
</feature>
<dbReference type="PROSITE" id="PS00360">
    <property type="entry name" value="RIBOSOMAL_S9"/>
    <property type="match status" value="1"/>
</dbReference>
<dbReference type="GO" id="GO:0009507">
    <property type="term" value="C:chloroplast"/>
    <property type="evidence" value="ECO:0007669"/>
    <property type="project" value="UniProtKB-SubCell"/>
</dbReference>
<dbReference type="NCBIfam" id="NF001099">
    <property type="entry name" value="PRK00132.1"/>
    <property type="match status" value="1"/>
</dbReference>